<evidence type="ECO:0000256" key="2">
    <source>
        <dbReference type="SAM" id="SignalP"/>
    </source>
</evidence>
<evidence type="ECO:0000313" key="4">
    <source>
        <dbReference type="EMBL" id="MFD1163172.1"/>
    </source>
</evidence>
<feature type="domain" description="Secretion system C-terminal sorting" evidence="3">
    <location>
        <begin position="121"/>
        <end position="194"/>
    </location>
</feature>
<feature type="signal peptide" evidence="2">
    <location>
        <begin position="1"/>
        <end position="21"/>
    </location>
</feature>
<evidence type="ECO:0000256" key="1">
    <source>
        <dbReference type="ARBA" id="ARBA00022729"/>
    </source>
</evidence>
<dbReference type="RefSeq" id="WP_311940352.1">
    <property type="nucleotide sequence ID" value="NZ_JAVSCK010000003.1"/>
</dbReference>
<dbReference type="Pfam" id="PF18962">
    <property type="entry name" value="Por_Secre_tail"/>
    <property type="match status" value="1"/>
</dbReference>
<dbReference type="EMBL" id="JBHTLJ010000003">
    <property type="protein sequence ID" value="MFD1163172.1"/>
    <property type="molecule type" value="Genomic_DNA"/>
</dbReference>
<sequence>MKKNYIILLLISVFSFSLAYAEPCPNGGGTTSSGGTKIFLSYLPATSFCVNRPASIEVNGTSTFTLEVASCSETTSVYNLTSGPAIVGQDFTITSGFDTNCSYSGGTLPVDKNTLEANMEISPNPLKSDNTLKLSFAFPVKASIGVYNITGKRIIEDNMSNQDNKELNIAHLPNGIYILNISTEKATAIRKIVVAR</sequence>
<dbReference type="Proteomes" id="UP001597163">
    <property type="component" value="Unassembled WGS sequence"/>
</dbReference>
<proteinExistence type="predicted"/>
<reference evidence="5" key="1">
    <citation type="journal article" date="2019" name="Int. J. Syst. Evol. Microbiol.">
        <title>The Global Catalogue of Microorganisms (GCM) 10K type strain sequencing project: providing services to taxonomists for standard genome sequencing and annotation.</title>
        <authorList>
            <consortium name="The Broad Institute Genomics Platform"/>
            <consortium name="The Broad Institute Genome Sequencing Center for Infectious Disease"/>
            <person name="Wu L."/>
            <person name="Ma J."/>
        </authorList>
    </citation>
    <scope>NUCLEOTIDE SEQUENCE [LARGE SCALE GENOMIC DNA]</scope>
    <source>
        <strain evidence="5">CCUG 63246</strain>
    </source>
</reference>
<protein>
    <submittedName>
        <fullName evidence="4">T9SS type A sorting domain-containing protein</fullName>
    </submittedName>
</protein>
<keyword evidence="5" id="KW-1185">Reference proteome</keyword>
<accession>A0ABW3RDW8</accession>
<dbReference type="NCBIfam" id="TIGR04183">
    <property type="entry name" value="Por_Secre_tail"/>
    <property type="match status" value="1"/>
</dbReference>
<evidence type="ECO:0000259" key="3">
    <source>
        <dbReference type="Pfam" id="PF18962"/>
    </source>
</evidence>
<dbReference type="InterPro" id="IPR026444">
    <property type="entry name" value="Secre_tail"/>
</dbReference>
<keyword evidence="1 2" id="KW-0732">Signal</keyword>
<dbReference type="Gene3D" id="2.60.40.3080">
    <property type="match status" value="1"/>
</dbReference>
<gene>
    <name evidence="4" type="ORF">ACFQ2E_12125</name>
</gene>
<organism evidence="4 5">
    <name type="scientific">Hwangdonia seohaensis</name>
    <dbReference type="NCBI Taxonomy" id="1240727"/>
    <lineage>
        <taxon>Bacteria</taxon>
        <taxon>Pseudomonadati</taxon>
        <taxon>Bacteroidota</taxon>
        <taxon>Flavobacteriia</taxon>
        <taxon>Flavobacteriales</taxon>
        <taxon>Flavobacteriaceae</taxon>
        <taxon>Hwangdonia</taxon>
    </lineage>
</organism>
<feature type="chain" id="PRO_5047147827" evidence="2">
    <location>
        <begin position="22"/>
        <end position="196"/>
    </location>
</feature>
<comment type="caution">
    <text evidence="4">The sequence shown here is derived from an EMBL/GenBank/DDBJ whole genome shotgun (WGS) entry which is preliminary data.</text>
</comment>
<evidence type="ECO:0000313" key="5">
    <source>
        <dbReference type="Proteomes" id="UP001597163"/>
    </source>
</evidence>
<name>A0ABW3RDW8_9FLAO</name>